<evidence type="ECO:0000256" key="2">
    <source>
        <dbReference type="SAM" id="MobiDB-lite"/>
    </source>
</evidence>
<dbReference type="GeneID" id="36516636"/>
<name>A0A2T0FJW4_9ASCO</name>
<evidence type="ECO:0000313" key="3">
    <source>
        <dbReference type="EMBL" id="PRT55268.1"/>
    </source>
</evidence>
<protein>
    <submittedName>
        <fullName evidence="3">Uncharacterized protein</fullName>
    </submittedName>
</protein>
<dbReference type="AlphaFoldDB" id="A0A2T0FJW4"/>
<dbReference type="EMBL" id="NDIQ01000021">
    <property type="protein sequence ID" value="PRT55268.1"/>
    <property type="molecule type" value="Genomic_DNA"/>
</dbReference>
<feature type="coiled-coil region" evidence="1">
    <location>
        <begin position="130"/>
        <end position="237"/>
    </location>
</feature>
<dbReference type="RefSeq" id="XP_024665213.1">
    <property type="nucleotide sequence ID" value="XM_024809445.1"/>
</dbReference>
<feature type="compositionally biased region" description="Polar residues" evidence="2">
    <location>
        <begin position="66"/>
        <end position="84"/>
    </location>
</feature>
<reference evidence="3 4" key="1">
    <citation type="submission" date="2017-04" db="EMBL/GenBank/DDBJ databases">
        <title>Genome sequencing of [Candida] sorbophila.</title>
        <authorList>
            <person name="Ahn J.O."/>
        </authorList>
    </citation>
    <scope>NUCLEOTIDE SEQUENCE [LARGE SCALE GENOMIC DNA]</scope>
    <source>
        <strain evidence="3 4">DS02</strain>
    </source>
</reference>
<evidence type="ECO:0000256" key="1">
    <source>
        <dbReference type="SAM" id="Coils"/>
    </source>
</evidence>
<accession>A0A2T0FJW4</accession>
<gene>
    <name evidence="3" type="ORF">B9G98_02888</name>
</gene>
<keyword evidence="4" id="KW-1185">Reference proteome</keyword>
<evidence type="ECO:0000313" key="4">
    <source>
        <dbReference type="Proteomes" id="UP000238350"/>
    </source>
</evidence>
<dbReference type="Proteomes" id="UP000238350">
    <property type="component" value="Unassembled WGS sequence"/>
</dbReference>
<sequence length="244" mass="28165">MSFPDVGEDTALYLDEEVGHLRSPEFGVASHHRSSRSGSNLPKWQQRQPRRFTSQSILSSHRYVSPYQSPETASSWPETSDSTSVLYSTSADAVTLGLKKSMQRARASLVEPSSTRIRSIPSPRFSDPDIDNVVVTVRELRNENEDLKLDLANARSEIENLRESLRREKEQQANKVDLAMRQLRKGYNDKLRESCSHYYREVKKGFEEHISRLEAMLEQEREQKEELLEACDRFFDKQLAELSK</sequence>
<proteinExistence type="predicted"/>
<keyword evidence="1" id="KW-0175">Coiled coil</keyword>
<comment type="caution">
    <text evidence="3">The sequence shown here is derived from an EMBL/GenBank/DDBJ whole genome shotgun (WGS) entry which is preliminary data.</text>
</comment>
<organism evidence="3 4">
    <name type="scientific">Wickerhamiella sorbophila</name>
    <dbReference type="NCBI Taxonomy" id="45607"/>
    <lineage>
        <taxon>Eukaryota</taxon>
        <taxon>Fungi</taxon>
        <taxon>Dikarya</taxon>
        <taxon>Ascomycota</taxon>
        <taxon>Saccharomycotina</taxon>
        <taxon>Dipodascomycetes</taxon>
        <taxon>Dipodascales</taxon>
        <taxon>Trichomonascaceae</taxon>
        <taxon>Wickerhamiella</taxon>
    </lineage>
</organism>
<feature type="region of interest" description="Disordered" evidence="2">
    <location>
        <begin position="24"/>
        <end position="84"/>
    </location>
</feature>
<feature type="compositionally biased region" description="Polar residues" evidence="2">
    <location>
        <begin position="36"/>
        <end position="59"/>
    </location>
</feature>